<gene>
    <name evidence="2" type="ORF">SDJN03_05414</name>
</gene>
<dbReference type="EMBL" id="JAGKQH010000004">
    <property type="protein sequence ID" value="KAG6600181.1"/>
    <property type="molecule type" value="Genomic_DNA"/>
</dbReference>
<reference evidence="2 3" key="1">
    <citation type="journal article" date="2021" name="Hortic Res">
        <title>The domestication of Cucurbita argyrosperma as revealed by the genome of its wild relative.</title>
        <authorList>
            <person name="Barrera-Redondo J."/>
            <person name="Sanchez-de la Vega G."/>
            <person name="Aguirre-Liguori J.A."/>
            <person name="Castellanos-Morales G."/>
            <person name="Gutierrez-Guerrero Y.T."/>
            <person name="Aguirre-Dugua X."/>
            <person name="Aguirre-Planter E."/>
            <person name="Tenaillon M.I."/>
            <person name="Lira-Saade R."/>
            <person name="Eguiarte L.E."/>
        </authorList>
    </citation>
    <scope>NUCLEOTIDE SEQUENCE [LARGE SCALE GENOMIC DNA]</scope>
    <source>
        <strain evidence="2">JBR-2021</strain>
    </source>
</reference>
<keyword evidence="1" id="KW-0732">Signal</keyword>
<keyword evidence="3" id="KW-1185">Reference proteome</keyword>
<accession>A0AAV6NM84</accession>
<organism evidence="2 3">
    <name type="scientific">Cucurbita argyrosperma subsp. sororia</name>
    <dbReference type="NCBI Taxonomy" id="37648"/>
    <lineage>
        <taxon>Eukaryota</taxon>
        <taxon>Viridiplantae</taxon>
        <taxon>Streptophyta</taxon>
        <taxon>Embryophyta</taxon>
        <taxon>Tracheophyta</taxon>
        <taxon>Spermatophyta</taxon>
        <taxon>Magnoliopsida</taxon>
        <taxon>eudicotyledons</taxon>
        <taxon>Gunneridae</taxon>
        <taxon>Pentapetalae</taxon>
        <taxon>rosids</taxon>
        <taxon>fabids</taxon>
        <taxon>Cucurbitales</taxon>
        <taxon>Cucurbitaceae</taxon>
        <taxon>Cucurbiteae</taxon>
        <taxon>Cucurbita</taxon>
    </lineage>
</organism>
<name>A0AAV6NM84_9ROSI</name>
<dbReference type="Proteomes" id="UP000685013">
    <property type="component" value="Chromosome 4"/>
</dbReference>
<evidence type="ECO:0000313" key="2">
    <source>
        <dbReference type="EMBL" id="KAG6600181.1"/>
    </source>
</evidence>
<sequence>MASTNVSVSWRAVFFIAMLLMASNVSSRKLLDANIPVEDGFNVEIGASSFFYELEGELEKRFESFIKSHTDNDVPRGGNY</sequence>
<proteinExistence type="predicted"/>
<evidence type="ECO:0000256" key="1">
    <source>
        <dbReference type="SAM" id="SignalP"/>
    </source>
</evidence>
<comment type="caution">
    <text evidence="2">The sequence shown here is derived from an EMBL/GenBank/DDBJ whole genome shotgun (WGS) entry which is preliminary data.</text>
</comment>
<dbReference type="AlphaFoldDB" id="A0AAV6NM84"/>
<feature type="non-terminal residue" evidence="2">
    <location>
        <position position="1"/>
    </location>
</feature>
<feature type="signal peptide" evidence="1">
    <location>
        <begin position="1"/>
        <end position="27"/>
    </location>
</feature>
<protein>
    <submittedName>
        <fullName evidence="2">Uncharacterized protein</fullName>
    </submittedName>
</protein>
<feature type="chain" id="PRO_5043316450" evidence="1">
    <location>
        <begin position="28"/>
        <end position="80"/>
    </location>
</feature>
<evidence type="ECO:0000313" key="3">
    <source>
        <dbReference type="Proteomes" id="UP000685013"/>
    </source>
</evidence>